<accession>A0A9W6XJH1</accession>
<evidence type="ECO:0000313" key="1">
    <source>
        <dbReference type="EMBL" id="GMF39764.1"/>
    </source>
</evidence>
<protein>
    <submittedName>
        <fullName evidence="1">Unnamed protein product</fullName>
    </submittedName>
</protein>
<evidence type="ECO:0000313" key="2">
    <source>
        <dbReference type="Proteomes" id="UP001165121"/>
    </source>
</evidence>
<dbReference type="EMBL" id="BSXT01001185">
    <property type="protein sequence ID" value="GMF39764.1"/>
    <property type="molecule type" value="Genomic_DNA"/>
</dbReference>
<dbReference type="AlphaFoldDB" id="A0A9W6XJH1"/>
<keyword evidence="2" id="KW-1185">Reference proteome</keyword>
<sequence length="70" mass="7587">MIAVPLSDGHTGSYRYSAASRGVILPTGINQTAKQLWEKVQKIMENSKPIAAALAAKALEHRSWSSLQAH</sequence>
<organism evidence="1 2">
    <name type="scientific">Phytophthora fragariaefolia</name>
    <dbReference type="NCBI Taxonomy" id="1490495"/>
    <lineage>
        <taxon>Eukaryota</taxon>
        <taxon>Sar</taxon>
        <taxon>Stramenopiles</taxon>
        <taxon>Oomycota</taxon>
        <taxon>Peronosporomycetes</taxon>
        <taxon>Peronosporales</taxon>
        <taxon>Peronosporaceae</taxon>
        <taxon>Phytophthora</taxon>
    </lineage>
</organism>
<dbReference type="Proteomes" id="UP001165121">
    <property type="component" value="Unassembled WGS sequence"/>
</dbReference>
<name>A0A9W6XJH1_9STRA</name>
<comment type="caution">
    <text evidence="1">The sequence shown here is derived from an EMBL/GenBank/DDBJ whole genome shotgun (WGS) entry which is preliminary data.</text>
</comment>
<proteinExistence type="predicted"/>
<gene>
    <name evidence="1" type="ORF">Pfra01_001194200</name>
</gene>
<reference evidence="1" key="1">
    <citation type="submission" date="2023-04" db="EMBL/GenBank/DDBJ databases">
        <title>Phytophthora fragariaefolia NBRC 109709.</title>
        <authorList>
            <person name="Ichikawa N."/>
            <person name="Sato H."/>
            <person name="Tonouchi N."/>
        </authorList>
    </citation>
    <scope>NUCLEOTIDE SEQUENCE</scope>
    <source>
        <strain evidence="1">NBRC 109709</strain>
    </source>
</reference>
<dbReference type="OrthoDB" id="129070at2759"/>